<dbReference type="Proteomes" id="UP001596353">
    <property type="component" value="Unassembled WGS sequence"/>
</dbReference>
<dbReference type="PANTHER" id="PTHR30535">
    <property type="entry name" value="VITAMIN B12-BINDING PROTEIN"/>
    <property type="match status" value="1"/>
</dbReference>
<comment type="caution">
    <text evidence="3">The sequence shown here is derived from an EMBL/GenBank/DDBJ whole genome shotgun (WGS) entry which is preliminary data.</text>
</comment>
<gene>
    <name evidence="3" type="ORF">ACFQFQ_16570</name>
</gene>
<evidence type="ECO:0000256" key="1">
    <source>
        <dbReference type="SAM" id="SignalP"/>
    </source>
</evidence>
<dbReference type="PROSITE" id="PS50983">
    <property type="entry name" value="FE_B12_PBP"/>
    <property type="match status" value="1"/>
</dbReference>
<dbReference type="SUPFAM" id="SSF53807">
    <property type="entry name" value="Helical backbone' metal receptor"/>
    <property type="match status" value="1"/>
</dbReference>
<name>A0ABW2B6A4_9RHOB</name>
<dbReference type="Pfam" id="PF01497">
    <property type="entry name" value="Peripla_BP_2"/>
    <property type="match status" value="1"/>
</dbReference>
<evidence type="ECO:0000313" key="3">
    <source>
        <dbReference type="EMBL" id="MFC6760741.1"/>
    </source>
</evidence>
<sequence>MSLKSLSGAALTAMVLALPALAKTDYPLTIDNCGIELVFPKAPETVVSLGQRGTEILYQLGLADRVRATSVWRSPVLPQFAQVDAGIERLDNNNPSFEAVIERRPDLVTTDLQYYIGIKGSVGTRQQFADLGIPAYNLPSDCADRPQMETSDGPRPVPFEMDLVYRDIAELAEIFDVQDRGAALIADLRKREAAAKAKVGAVSGDVSVVFWFSSATTEADPYVAGQNGAPGYMARQLGMTNIIDSLEDWPTVSWETIARKNPTIIAIADMSRRRYPMDSTEAKMAFLTGDPVASLMEAVREGRVLPMDAMTLNPSTRIIDGLEALAEAMEAQGLK</sequence>
<reference evidence="4" key="1">
    <citation type="journal article" date="2019" name="Int. J. Syst. Evol. Microbiol.">
        <title>The Global Catalogue of Microorganisms (GCM) 10K type strain sequencing project: providing services to taxonomists for standard genome sequencing and annotation.</title>
        <authorList>
            <consortium name="The Broad Institute Genomics Platform"/>
            <consortium name="The Broad Institute Genome Sequencing Center for Infectious Disease"/>
            <person name="Wu L."/>
            <person name="Ma J."/>
        </authorList>
    </citation>
    <scope>NUCLEOTIDE SEQUENCE [LARGE SCALE GENOMIC DNA]</scope>
    <source>
        <strain evidence="4">CCUG 66188</strain>
    </source>
</reference>
<dbReference type="Gene3D" id="3.40.50.1980">
    <property type="entry name" value="Nitrogenase molybdenum iron protein domain"/>
    <property type="match status" value="2"/>
</dbReference>
<evidence type="ECO:0000259" key="2">
    <source>
        <dbReference type="PROSITE" id="PS50983"/>
    </source>
</evidence>
<feature type="signal peptide" evidence="1">
    <location>
        <begin position="1"/>
        <end position="22"/>
    </location>
</feature>
<feature type="domain" description="Fe/B12 periplasmic-binding" evidence="2">
    <location>
        <begin position="45"/>
        <end position="335"/>
    </location>
</feature>
<protein>
    <submittedName>
        <fullName evidence="3">ABC transporter substrate-binding protein</fullName>
    </submittedName>
</protein>
<dbReference type="InterPro" id="IPR002491">
    <property type="entry name" value="ABC_transptr_periplasmic_BD"/>
</dbReference>
<dbReference type="EMBL" id="JBHSWG010000001">
    <property type="protein sequence ID" value="MFC6760741.1"/>
    <property type="molecule type" value="Genomic_DNA"/>
</dbReference>
<accession>A0ABW2B6A4</accession>
<dbReference type="PANTHER" id="PTHR30535:SF7">
    <property type="entry name" value="IRON(III) DICITRATE-BINDING PROTEIN"/>
    <property type="match status" value="1"/>
</dbReference>
<keyword evidence="4" id="KW-1185">Reference proteome</keyword>
<dbReference type="InterPro" id="IPR050902">
    <property type="entry name" value="ABC_Transporter_SBP"/>
</dbReference>
<evidence type="ECO:0000313" key="4">
    <source>
        <dbReference type="Proteomes" id="UP001596353"/>
    </source>
</evidence>
<proteinExistence type="predicted"/>
<feature type="chain" id="PRO_5046596658" evidence="1">
    <location>
        <begin position="23"/>
        <end position="335"/>
    </location>
</feature>
<organism evidence="3 4">
    <name type="scientific">Sulfitobacter porphyrae</name>
    <dbReference type="NCBI Taxonomy" id="1246864"/>
    <lineage>
        <taxon>Bacteria</taxon>
        <taxon>Pseudomonadati</taxon>
        <taxon>Pseudomonadota</taxon>
        <taxon>Alphaproteobacteria</taxon>
        <taxon>Rhodobacterales</taxon>
        <taxon>Roseobacteraceae</taxon>
        <taxon>Sulfitobacter</taxon>
    </lineage>
</organism>
<keyword evidence="1" id="KW-0732">Signal</keyword>